<dbReference type="InterPro" id="IPR012338">
    <property type="entry name" value="Beta-lactam/transpept-like"/>
</dbReference>
<keyword evidence="2" id="KW-0472">Membrane</keyword>
<organism evidence="4 5">
    <name type="scientific">Eiseniibacteriota bacterium</name>
    <dbReference type="NCBI Taxonomy" id="2212470"/>
    <lineage>
        <taxon>Bacteria</taxon>
        <taxon>Candidatus Eiseniibacteriota</taxon>
    </lineage>
</organism>
<feature type="domain" description="PASTA" evidence="3">
    <location>
        <begin position="626"/>
        <end position="685"/>
    </location>
</feature>
<dbReference type="Gene3D" id="3.90.1310.10">
    <property type="entry name" value="Penicillin-binding protein 2a (Domain 2)"/>
    <property type="match status" value="1"/>
</dbReference>
<dbReference type="Gene3D" id="1.10.150.770">
    <property type="match status" value="1"/>
</dbReference>
<dbReference type="SUPFAM" id="SSF56519">
    <property type="entry name" value="Penicillin binding protein dimerisation domain"/>
    <property type="match status" value="1"/>
</dbReference>
<dbReference type="SUPFAM" id="SSF56601">
    <property type="entry name" value="beta-lactamase/transpeptidase-like"/>
    <property type="match status" value="1"/>
</dbReference>
<gene>
    <name evidence="4" type="ORF">E6K81_05620</name>
</gene>
<dbReference type="PANTHER" id="PTHR30627">
    <property type="entry name" value="PEPTIDOGLYCAN D,D-TRANSPEPTIDASE"/>
    <property type="match status" value="1"/>
</dbReference>
<dbReference type="Pfam" id="PF03793">
    <property type="entry name" value="PASTA"/>
    <property type="match status" value="1"/>
</dbReference>
<comment type="caution">
    <text evidence="4">The sequence shown here is derived from an EMBL/GenBank/DDBJ whole genome shotgun (WGS) entry which is preliminary data.</text>
</comment>
<dbReference type="GO" id="GO:0008658">
    <property type="term" value="F:penicillin binding"/>
    <property type="evidence" value="ECO:0007669"/>
    <property type="project" value="InterPro"/>
</dbReference>
<dbReference type="EMBL" id="VBPB01000081">
    <property type="protein sequence ID" value="TMQ73124.1"/>
    <property type="molecule type" value="Genomic_DNA"/>
</dbReference>
<dbReference type="PROSITE" id="PS51178">
    <property type="entry name" value="PASTA"/>
    <property type="match status" value="2"/>
</dbReference>
<evidence type="ECO:0000313" key="5">
    <source>
        <dbReference type="Proteomes" id="UP000319771"/>
    </source>
</evidence>
<evidence type="ECO:0000259" key="3">
    <source>
        <dbReference type="PROSITE" id="PS51178"/>
    </source>
</evidence>
<dbReference type="Pfam" id="PF00905">
    <property type="entry name" value="Transpeptidase"/>
    <property type="match status" value="1"/>
</dbReference>
<dbReference type="AlphaFoldDB" id="A0A538UB74"/>
<dbReference type="Proteomes" id="UP000319771">
    <property type="component" value="Unassembled WGS sequence"/>
</dbReference>
<protein>
    <submittedName>
        <fullName evidence="4">PASTA domain-containing protein</fullName>
    </submittedName>
</protein>
<dbReference type="InterPro" id="IPR001460">
    <property type="entry name" value="PCN-bd_Tpept"/>
</dbReference>
<evidence type="ECO:0000313" key="4">
    <source>
        <dbReference type="EMBL" id="TMQ73124.1"/>
    </source>
</evidence>
<dbReference type="SUPFAM" id="SSF54184">
    <property type="entry name" value="Penicillin-binding protein 2x (pbp-2x), c-terminal domain"/>
    <property type="match status" value="2"/>
</dbReference>
<dbReference type="InterPro" id="IPR005543">
    <property type="entry name" value="PASTA_dom"/>
</dbReference>
<sequence>MRKSRVLVAAAGLLLGLVSVWLRVAWLAIGRHDYYQERADANQEQRVVDPATRGNLVDRAGRVLARDLLTYSVSAVPREMADPRRTARMLAPRLGLDPGVLAKSFARRPRYVRVARSISPALAESLRARRERGIYLATEVQRVYPLGAAAAELVGRTDLDDAGVDGIELEFDDLLRGQTGWTTLLRDGAGHSHPLPGGERRRPADGDRLVLTLDADLQCILESHLAAAVDSLRAVRGFAMFLDPRTGEILAAAVSPHLGPGKGRNWNFTDQYEPGSTYKVVAAAAALEEGVVKPDQVFEASATGVATVAPGVTFHDVHKAPRYSFRDAIRWSSNIVMGKIGCAVGAQRLYRYATALGFGSITGVEFPGEAGGLLRAPEHWSARSTPTIAIGHELSVTPLQLTLAYAAIANGGVLMRPMLLREVRDPQGQVVRREQPQASRRVFSEATSATLRTMLTAVVDSGTAKLARVPGITIAGKTGTAQKYDASVGTYGAGQFLSSFVGFAPAEDPRIVGLVVIDEPRGKKYFGGEVAAPVFREVIRDLMRIPDGTLTPGVTQVAMRPPAPAPVTVPDLRLLPPAAAEQRLAGYGLHARFTGSGPRVLSQEPAAGSAVERGAPVAVWLSAPEDSTGRCLPDLAGLSLRQAFRELTRRQVAVQYVGSGVVVEQRPAAGAHLPLSGPCVLRCQPAPIVARIAPGALVR</sequence>
<proteinExistence type="predicted"/>
<dbReference type="CDD" id="cd06577">
    <property type="entry name" value="PASTA_pknB"/>
    <property type="match status" value="1"/>
</dbReference>
<dbReference type="PANTHER" id="PTHR30627:SF1">
    <property type="entry name" value="PEPTIDOGLYCAN D,D-TRANSPEPTIDASE FTSI"/>
    <property type="match status" value="1"/>
</dbReference>
<dbReference type="InterPro" id="IPR005311">
    <property type="entry name" value="PBP_dimer"/>
</dbReference>
<evidence type="ECO:0000256" key="1">
    <source>
        <dbReference type="ARBA" id="ARBA00004370"/>
    </source>
</evidence>
<dbReference type="GO" id="GO:0005886">
    <property type="term" value="C:plasma membrane"/>
    <property type="evidence" value="ECO:0007669"/>
    <property type="project" value="TreeGrafter"/>
</dbReference>
<dbReference type="Gene3D" id="3.30.10.20">
    <property type="match status" value="1"/>
</dbReference>
<name>A0A538UB74_UNCEI</name>
<dbReference type="Gene3D" id="3.30.450.330">
    <property type="match status" value="1"/>
</dbReference>
<dbReference type="InterPro" id="IPR036138">
    <property type="entry name" value="PBP_dimer_sf"/>
</dbReference>
<dbReference type="Gene3D" id="3.40.710.10">
    <property type="entry name" value="DD-peptidase/beta-lactamase superfamily"/>
    <property type="match status" value="1"/>
</dbReference>
<dbReference type="GO" id="GO:0071555">
    <property type="term" value="P:cell wall organization"/>
    <property type="evidence" value="ECO:0007669"/>
    <property type="project" value="TreeGrafter"/>
</dbReference>
<accession>A0A538UB74</accession>
<evidence type="ECO:0000256" key="2">
    <source>
        <dbReference type="ARBA" id="ARBA00023136"/>
    </source>
</evidence>
<reference evidence="4 5" key="1">
    <citation type="journal article" date="2019" name="Nat. Microbiol.">
        <title>Mediterranean grassland soil C-N compound turnover is dependent on rainfall and depth, and is mediated by genomically divergent microorganisms.</title>
        <authorList>
            <person name="Diamond S."/>
            <person name="Andeer P.F."/>
            <person name="Li Z."/>
            <person name="Crits-Christoph A."/>
            <person name="Burstein D."/>
            <person name="Anantharaman K."/>
            <person name="Lane K.R."/>
            <person name="Thomas B.C."/>
            <person name="Pan C."/>
            <person name="Northen T.R."/>
            <person name="Banfield J.F."/>
        </authorList>
    </citation>
    <scope>NUCLEOTIDE SEQUENCE [LARGE SCALE GENOMIC DNA]</scope>
    <source>
        <strain evidence="4">WS_11</strain>
    </source>
</reference>
<comment type="subcellular location">
    <subcellularLocation>
        <location evidence="1">Membrane</location>
    </subcellularLocation>
</comment>
<dbReference type="InterPro" id="IPR050515">
    <property type="entry name" value="Beta-lactam/transpept"/>
</dbReference>
<feature type="domain" description="PASTA" evidence="3">
    <location>
        <begin position="563"/>
        <end position="623"/>
    </location>
</feature>
<dbReference type="SMART" id="SM00740">
    <property type="entry name" value="PASTA"/>
    <property type="match status" value="1"/>
</dbReference>
<dbReference type="Pfam" id="PF03717">
    <property type="entry name" value="PBP_dimer"/>
    <property type="match status" value="1"/>
</dbReference>